<proteinExistence type="predicted"/>
<reference evidence="2 3" key="1">
    <citation type="journal article" date="2018" name="BMC Genomics">
        <title>Comparative genome analyses reveal sequence features reflecting distinct modes of host-adaptation between dicot and monocot powdery mildew.</title>
        <authorList>
            <person name="Wu Y."/>
            <person name="Ma X."/>
            <person name="Pan Z."/>
            <person name="Kale S.D."/>
            <person name="Song Y."/>
            <person name="King H."/>
            <person name="Zhang Q."/>
            <person name="Presley C."/>
            <person name="Deng X."/>
            <person name="Wei C.I."/>
            <person name="Xiao S."/>
        </authorList>
    </citation>
    <scope>NUCLEOTIDE SEQUENCE [LARGE SCALE GENOMIC DNA]</scope>
    <source>
        <strain evidence="2">UCSC1</strain>
    </source>
</reference>
<evidence type="ECO:0000313" key="3">
    <source>
        <dbReference type="Proteomes" id="UP000285405"/>
    </source>
</evidence>
<evidence type="ECO:0000313" key="2">
    <source>
        <dbReference type="EMBL" id="RKF77772.1"/>
    </source>
</evidence>
<gene>
    <name evidence="2" type="ORF">GcC1_061036</name>
</gene>
<evidence type="ECO:0000256" key="1">
    <source>
        <dbReference type="SAM" id="MobiDB-lite"/>
    </source>
</evidence>
<accession>A0A420ITB1</accession>
<dbReference type="EMBL" id="MCBR01006114">
    <property type="protein sequence ID" value="RKF77772.1"/>
    <property type="molecule type" value="Genomic_DNA"/>
</dbReference>
<dbReference type="AlphaFoldDB" id="A0A420ITB1"/>
<comment type="caution">
    <text evidence="2">The sequence shown here is derived from an EMBL/GenBank/DDBJ whole genome shotgun (WGS) entry which is preliminary data.</text>
</comment>
<sequence length="64" mass="7106">MGVVAGHSPLGDGPQMAYHNTIRPSPPNLDQDVNRYPDSATEWPPHKCPSISFSRWRPIKGQPL</sequence>
<name>A0A420ITB1_9PEZI</name>
<protein>
    <submittedName>
        <fullName evidence="2">Uncharacterized protein</fullName>
    </submittedName>
</protein>
<organism evidence="2 3">
    <name type="scientific">Golovinomyces cichoracearum</name>
    <dbReference type="NCBI Taxonomy" id="62708"/>
    <lineage>
        <taxon>Eukaryota</taxon>
        <taxon>Fungi</taxon>
        <taxon>Dikarya</taxon>
        <taxon>Ascomycota</taxon>
        <taxon>Pezizomycotina</taxon>
        <taxon>Leotiomycetes</taxon>
        <taxon>Erysiphales</taxon>
        <taxon>Erysiphaceae</taxon>
        <taxon>Golovinomyces</taxon>
    </lineage>
</organism>
<feature type="region of interest" description="Disordered" evidence="1">
    <location>
        <begin position="1"/>
        <end position="64"/>
    </location>
</feature>
<dbReference type="Proteomes" id="UP000285405">
    <property type="component" value="Unassembled WGS sequence"/>
</dbReference>